<dbReference type="PANTHER" id="PTHR43226:SF4">
    <property type="entry name" value="XAA-PRO AMINOPEPTIDASE 3"/>
    <property type="match status" value="1"/>
</dbReference>
<dbReference type="GO" id="GO:0006508">
    <property type="term" value="P:proteolysis"/>
    <property type="evidence" value="ECO:0007669"/>
    <property type="project" value="UniProtKB-KW"/>
</dbReference>
<evidence type="ECO:0000259" key="11">
    <source>
        <dbReference type="SMART" id="SM01011"/>
    </source>
</evidence>
<keyword evidence="5" id="KW-0645">Protease</keyword>
<dbReference type="EC" id="3.4.11.9" evidence="4"/>
<evidence type="ECO:0000256" key="6">
    <source>
        <dbReference type="ARBA" id="ARBA00022723"/>
    </source>
</evidence>
<accession>A0A9X2F6A2</accession>
<dbReference type="AlphaFoldDB" id="A0A9X2F6A2"/>
<feature type="domain" description="Aminopeptidase P N-terminal" evidence="11">
    <location>
        <begin position="6"/>
        <end position="142"/>
    </location>
</feature>
<keyword evidence="8" id="KW-0482">Metalloprotease</keyword>
<dbReference type="SUPFAM" id="SSF53092">
    <property type="entry name" value="Creatinase/prolidase N-terminal domain"/>
    <property type="match status" value="1"/>
</dbReference>
<evidence type="ECO:0000256" key="4">
    <source>
        <dbReference type="ARBA" id="ARBA00012574"/>
    </source>
</evidence>
<evidence type="ECO:0000256" key="5">
    <source>
        <dbReference type="ARBA" id="ARBA00022670"/>
    </source>
</evidence>
<dbReference type="EMBL" id="JAMWYS010000027">
    <property type="protein sequence ID" value="MCO4292668.1"/>
    <property type="molecule type" value="Genomic_DNA"/>
</dbReference>
<dbReference type="PANTHER" id="PTHR43226">
    <property type="entry name" value="XAA-PRO AMINOPEPTIDASE 3"/>
    <property type="match status" value="1"/>
</dbReference>
<dbReference type="PROSITE" id="PS00491">
    <property type="entry name" value="PROLINE_PEPTIDASE"/>
    <property type="match status" value="1"/>
</dbReference>
<dbReference type="RefSeq" id="WP_252587162.1">
    <property type="nucleotide sequence ID" value="NZ_JAMWYS010000027.1"/>
</dbReference>
<evidence type="ECO:0000256" key="1">
    <source>
        <dbReference type="ARBA" id="ARBA00001424"/>
    </source>
</evidence>
<protein>
    <recommendedName>
        <fullName evidence="4">Xaa-Pro aminopeptidase</fullName>
        <ecNumber evidence="4">3.4.11.9</ecNumber>
    </recommendedName>
</protein>
<comment type="catalytic activity">
    <reaction evidence="1">
        <text>Release of any N-terminal amino acid, including proline, that is linked to proline, even from a dipeptide or tripeptide.</text>
        <dbReference type="EC" id="3.4.11.9"/>
    </reaction>
</comment>
<keyword evidence="7" id="KW-0378">Hydrolase</keyword>
<dbReference type="Pfam" id="PF00557">
    <property type="entry name" value="Peptidase_M24"/>
    <property type="match status" value="1"/>
</dbReference>
<evidence type="ECO:0000313" key="13">
    <source>
        <dbReference type="Proteomes" id="UP001155182"/>
    </source>
</evidence>
<dbReference type="InterPro" id="IPR029149">
    <property type="entry name" value="Creatin/AminoP/Spt16_N"/>
</dbReference>
<comment type="cofactor">
    <cofactor evidence="2">
        <name>Mn(2+)</name>
        <dbReference type="ChEBI" id="CHEBI:29035"/>
    </cofactor>
</comment>
<dbReference type="InterPro" id="IPR036005">
    <property type="entry name" value="Creatinase/aminopeptidase-like"/>
</dbReference>
<evidence type="ECO:0000256" key="3">
    <source>
        <dbReference type="ARBA" id="ARBA00008766"/>
    </source>
</evidence>
<dbReference type="InterPro" id="IPR052433">
    <property type="entry name" value="X-Pro_dipept-like"/>
</dbReference>
<comment type="similarity">
    <text evidence="3 10">Belongs to the peptidase M24B family.</text>
</comment>
<evidence type="ECO:0000256" key="10">
    <source>
        <dbReference type="RuleBase" id="RU000590"/>
    </source>
</evidence>
<dbReference type="InterPro" id="IPR001131">
    <property type="entry name" value="Peptidase_M24B_aminopep-P_CS"/>
</dbReference>
<evidence type="ECO:0000256" key="8">
    <source>
        <dbReference type="ARBA" id="ARBA00023049"/>
    </source>
</evidence>
<dbReference type="Gene3D" id="3.40.350.10">
    <property type="entry name" value="Creatinase/prolidase N-terminal domain"/>
    <property type="match status" value="1"/>
</dbReference>
<dbReference type="InterPro" id="IPR000994">
    <property type="entry name" value="Pept_M24"/>
</dbReference>
<comment type="caution">
    <text evidence="12">The sequence shown here is derived from an EMBL/GenBank/DDBJ whole genome shotgun (WGS) entry which is preliminary data.</text>
</comment>
<dbReference type="Proteomes" id="UP001155182">
    <property type="component" value="Unassembled WGS sequence"/>
</dbReference>
<dbReference type="SMART" id="SM01011">
    <property type="entry name" value="AMP_N"/>
    <property type="match status" value="1"/>
</dbReference>
<evidence type="ECO:0000256" key="9">
    <source>
        <dbReference type="ARBA" id="ARBA00023211"/>
    </source>
</evidence>
<name>A0A9X2F6A2_9SPHI</name>
<proteinExistence type="inferred from homology"/>
<dbReference type="Gene3D" id="3.90.230.10">
    <property type="entry name" value="Creatinase/methionine aminopeptidase superfamily"/>
    <property type="match status" value="1"/>
</dbReference>
<sequence length="430" mass="49993">MKYTKINNSLFAGNRKRFISHLRPKSLAIFNANDEFPQSGDQNFLFKQNADLFYLSGIDQEQTILLIFPDCPNPIYREVLFLRKTNEHIAIWEGHKYTKEEATETSGIKSIFWLEDFETIFPSIIFHAESIYLNTNENDRYVHTVPYRDLRFAIELKNKYPHFSYQRSAPIMCQLRMVKSDIEVQLTQVACDITEKAFRRVLDFVKPGVTEYEIEAEIIHEFIRNRATGHGYNPIIASGKSACCLHYNENNRVCNDEEVILMDFGACYANYNADLTRTIPVNGRFSDRQKAVYSAVLNVFKEARKMLIAGTIWNEYHEEVGKLMTYELINIGLLHKHEVDKQDPKNPVYKKYFMHGTSHHLGLDVHDISNRFTPFQVGNILTCEPGIYIPEEGLGIRLENDILITKDGNIDLMKKIPIEIEEIEDIMNRK</sequence>
<organism evidence="12 13">
    <name type="scientific">Solitalea agri</name>
    <dbReference type="NCBI Taxonomy" id="2953739"/>
    <lineage>
        <taxon>Bacteria</taxon>
        <taxon>Pseudomonadati</taxon>
        <taxon>Bacteroidota</taxon>
        <taxon>Sphingobacteriia</taxon>
        <taxon>Sphingobacteriales</taxon>
        <taxon>Sphingobacteriaceae</taxon>
        <taxon>Solitalea</taxon>
    </lineage>
</organism>
<keyword evidence="13" id="KW-1185">Reference proteome</keyword>
<dbReference type="GO" id="GO:0030145">
    <property type="term" value="F:manganese ion binding"/>
    <property type="evidence" value="ECO:0007669"/>
    <property type="project" value="InterPro"/>
</dbReference>
<dbReference type="Pfam" id="PF05195">
    <property type="entry name" value="AMP_N"/>
    <property type="match status" value="1"/>
</dbReference>
<dbReference type="GO" id="GO:0070006">
    <property type="term" value="F:metalloaminopeptidase activity"/>
    <property type="evidence" value="ECO:0007669"/>
    <property type="project" value="InterPro"/>
</dbReference>
<gene>
    <name evidence="12" type="ORF">NF867_07330</name>
</gene>
<dbReference type="SUPFAM" id="SSF55920">
    <property type="entry name" value="Creatinase/aminopeptidase"/>
    <property type="match status" value="1"/>
</dbReference>
<keyword evidence="6 10" id="KW-0479">Metal-binding</keyword>
<evidence type="ECO:0000256" key="7">
    <source>
        <dbReference type="ARBA" id="ARBA00022801"/>
    </source>
</evidence>
<evidence type="ECO:0000313" key="12">
    <source>
        <dbReference type="EMBL" id="MCO4292668.1"/>
    </source>
</evidence>
<keyword evidence="12" id="KW-0031">Aminopeptidase</keyword>
<reference evidence="12" key="1">
    <citation type="submission" date="2022-06" db="EMBL/GenBank/DDBJ databases">
        <title>Solitalea sp. MAHUQ-68 isolated from rhizospheric soil.</title>
        <authorList>
            <person name="Huq M.A."/>
        </authorList>
    </citation>
    <scope>NUCLEOTIDE SEQUENCE</scope>
    <source>
        <strain evidence="12">MAHUQ-68</strain>
    </source>
</reference>
<dbReference type="InterPro" id="IPR007865">
    <property type="entry name" value="Aminopep_P_N"/>
</dbReference>
<evidence type="ECO:0000256" key="2">
    <source>
        <dbReference type="ARBA" id="ARBA00001936"/>
    </source>
</evidence>
<keyword evidence="9" id="KW-0464">Manganese</keyword>